<dbReference type="InterPro" id="IPR049552">
    <property type="entry name" value="PKS_DH_N"/>
</dbReference>
<evidence type="ECO:0000313" key="10">
    <source>
        <dbReference type="Proteomes" id="UP000294543"/>
    </source>
</evidence>
<dbReference type="FunFam" id="3.40.47.10:FF:000019">
    <property type="entry name" value="Polyketide synthase type I"/>
    <property type="match status" value="1"/>
</dbReference>
<sequence length="1847" mass="194004">MSGTKGTDTAVAVIGVGCRLPGGITDMNGLWHALEQGSDLVGQVPPDRFDADRFVDEHTPRPGKSYTRAGGFLDDIAGFDAAYFKISPKEAAAMDPQQRLLLEMTAEALDDAGVDPAALAGSDTAVFVGISDTSYGFQQMLEKQAVTPYTMAGATLSIAANRISHTFDLHGPSMAVDTACSSSLLAVERAYRTLLGGTSRLALAGGVNVLVSPGGFTGFSQAQMLSPTGRCAAFSAHADGFVRAEGGGVVVLKRLADALADGDRVHGVIVGAGTNNDGRTMGLALPNPEAQEALLRQVYGPDALDPDDLVYVEAHGTGTQAGDPAECEALGRVLGRGRARGPLPIGSVKSNLGHLEPASGMPGLFKALLVLRHGRIPASLHAEELNPRIDFDGLNLSVTTKATAVSAPDGGRALAGVNSFGFGGSNVHVTLTTPPPPARLPGPAPGSEMTRPVLPVLVSAQTDRALRQAIERTADRLARLGDDEDAWYDCAYTSTRRRGGHLRRAVALADSPAQAARALRGLLADQPRAGGPARAAGPERGQGAAATVDAAEHGRVVFVFSGNGSQWAGMGADLLAADETFRAAVQEADAALQPYLGWSVLGEMEQPPRRWRLSAAEVAQPLLFAVQAGLLAVLRAAGVHPEAVLGHSVGEVAAAYAAGALPLEQAARVIAARGAAQAATMGTGRMAAVGLPEERARAVLARYPDVEVAAVNTDRDVTLAGPEGQLKQLGADLEADGVFVRHLDLDYPFHSAAMDAVREPLLRSLDGVRPRPAAITLLSTVTGRALEGSELTAGYWWRNVREPVQFADAVDGALAGGHDVFVEVGPHPVLRSYLRRMTTRARRRARVVPTLRREQPAAMAAAVAEIIAAGALLDWDVYFPRPGRVVSLPSYPWQRERYWIGGPDTWAHSSGTGALQHPLLGERLPAPHPTWHGPIERTPAPWLVDHRVGGVPVLPVTAYIEMALSAARLAMPEAGQAVEADRAAVTRALVIPESADAPPLYAQTSLTPETGAVVVTSTDDLALPPQEHFRARVRPLLRPCPPPLDLAALRARITAEADVDAFYRDTARGGMAYGPAFRVLTGLRLGEGEVLAAYRVPAQAEGRYHVHPVLLDSALQAGVAWLVETMLQGNAFMPSAIGAVRVWRAPAAEGVLYVRERARSDDEVCWDLLVADPDGAVTVEVEGCRLRRTQLSTVLPLEHFRTELRALPHENTPAAPWPLAGPMEIVDAVAGGLADLRSDWRALDYGGFADRAEASFAAALAAALEEILCPAGREIGVSDLVRAGVTGRGVAMVQHALSLLERHSLARRLGEARFELIGPHRDGSPAGRARQNEAATFFGQATPFAAEQALTALCVRHLVPVLRGEYDPAELLRSGGGADLLDQVHDIAPLCLHGNRLIRALAGEIAARWPEDRPLRIVEVGAGTGGTAAMLLPILPADRTHYLVTDVDEVVLARAQRRLAGSDVVEFRRFDLDAGPAEQGLPPGSFDLVIAAHALHRSADLAGTLARLSELLVPGGQLLAVEPHRPPVAAYAGMLPGYWGNADRELRPHSPLVEAERWPRVLAQTGYREVAHLTDDDDPGRAACSLLLATAGGTAPAPRRLALDAAQTWVVVADHAKGGADDPSSGGPAHDRAPAQAGGPAHDRLPALADALGDLIAGQGHVERADAGEDAARLLARVPQGAAAVTFVLVVDSPAGHRGGAACPPEAVVEEVTGHIATVRAVAQACTQLPPSTAAALWLVTNECAAVPCPVPGGGDTPVASAVWGATRTLANEQPRVTVRRVSVHRGGSAAGDAERVFGELAGPGQEDEIVLTGRGRFVARTRHTPARPPRPAEGRGHRLAVRDPGP</sequence>
<evidence type="ECO:0000259" key="8">
    <source>
        <dbReference type="PROSITE" id="PS52019"/>
    </source>
</evidence>
<dbReference type="GO" id="GO:0071770">
    <property type="term" value="P:DIM/DIP cell wall layer assembly"/>
    <property type="evidence" value="ECO:0007669"/>
    <property type="project" value="TreeGrafter"/>
</dbReference>
<feature type="domain" description="Ketosynthase family 3 (KS3)" evidence="7">
    <location>
        <begin position="8"/>
        <end position="433"/>
    </location>
</feature>
<keyword evidence="10" id="KW-1185">Reference proteome</keyword>
<dbReference type="Pfam" id="PF14765">
    <property type="entry name" value="PS-DH"/>
    <property type="match status" value="1"/>
</dbReference>
<dbReference type="GO" id="GO:0004315">
    <property type="term" value="F:3-oxoacyl-[acyl-carrier-protein] synthase activity"/>
    <property type="evidence" value="ECO:0007669"/>
    <property type="project" value="InterPro"/>
</dbReference>
<dbReference type="Pfam" id="PF00698">
    <property type="entry name" value="Acyl_transf_1"/>
    <property type="match status" value="1"/>
</dbReference>
<evidence type="ECO:0000313" key="9">
    <source>
        <dbReference type="EMBL" id="TDD10220.1"/>
    </source>
</evidence>
<dbReference type="SMART" id="SM00827">
    <property type="entry name" value="PKS_AT"/>
    <property type="match status" value="1"/>
</dbReference>
<dbReference type="InterPro" id="IPR020807">
    <property type="entry name" value="PKS_DH"/>
</dbReference>
<dbReference type="GO" id="GO:0006633">
    <property type="term" value="P:fatty acid biosynthetic process"/>
    <property type="evidence" value="ECO:0007669"/>
    <property type="project" value="InterPro"/>
</dbReference>
<keyword evidence="1" id="KW-0596">Phosphopantetheine</keyword>
<gene>
    <name evidence="9" type="ORF">E1294_46390</name>
</gene>
<dbReference type="Gene3D" id="3.40.47.10">
    <property type="match status" value="1"/>
</dbReference>
<dbReference type="InterPro" id="IPR014030">
    <property type="entry name" value="Ketoacyl_synth_N"/>
</dbReference>
<evidence type="ECO:0000259" key="7">
    <source>
        <dbReference type="PROSITE" id="PS52004"/>
    </source>
</evidence>
<dbReference type="InterPro" id="IPR020841">
    <property type="entry name" value="PKS_Beta-ketoAc_synthase_dom"/>
</dbReference>
<feature type="non-terminal residue" evidence="9">
    <location>
        <position position="1847"/>
    </location>
</feature>
<comment type="caution">
    <text evidence="9">The sequence shown here is derived from an EMBL/GenBank/DDBJ whole genome shotgun (WGS) entry which is preliminary data.</text>
</comment>
<feature type="region of interest" description="Disordered" evidence="6">
    <location>
        <begin position="1821"/>
        <end position="1847"/>
    </location>
</feature>
<evidence type="ECO:0000256" key="5">
    <source>
        <dbReference type="PROSITE-ProRule" id="PRU01363"/>
    </source>
</evidence>
<dbReference type="InterPro" id="IPR014031">
    <property type="entry name" value="Ketoacyl_synth_C"/>
</dbReference>
<dbReference type="SMART" id="SM00825">
    <property type="entry name" value="PKS_KS"/>
    <property type="match status" value="1"/>
</dbReference>
<dbReference type="PANTHER" id="PTHR43775:SF37">
    <property type="entry name" value="SI:DKEY-61P9.11"/>
    <property type="match status" value="1"/>
</dbReference>
<feature type="region of interest" description="Disordered" evidence="6">
    <location>
        <begin position="526"/>
        <end position="545"/>
    </location>
</feature>
<dbReference type="CDD" id="cd00833">
    <property type="entry name" value="PKS"/>
    <property type="match status" value="1"/>
</dbReference>
<proteinExistence type="predicted"/>
<dbReference type="InterPro" id="IPR018201">
    <property type="entry name" value="Ketoacyl_synth_AS"/>
</dbReference>
<dbReference type="InterPro" id="IPR016035">
    <property type="entry name" value="Acyl_Trfase/lysoPLipase"/>
</dbReference>
<feature type="active site" description="Proton acceptor; for dehydratase activity" evidence="5">
    <location>
        <position position="946"/>
    </location>
</feature>
<dbReference type="InterPro" id="IPR014043">
    <property type="entry name" value="Acyl_transferase_dom"/>
</dbReference>
<dbReference type="Gene3D" id="3.40.366.10">
    <property type="entry name" value="Malonyl-Coenzyme A Acyl Carrier Protein, domain 2"/>
    <property type="match status" value="1"/>
</dbReference>
<dbReference type="PANTHER" id="PTHR43775">
    <property type="entry name" value="FATTY ACID SYNTHASE"/>
    <property type="match status" value="1"/>
</dbReference>
<dbReference type="Pfam" id="PF21089">
    <property type="entry name" value="PKS_DH_N"/>
    <property type="match status" value="1"/>
</dbReference>
<reference evidence="9 10" key="1">
    <citation type="submission" date="2019-03" db="EMBL/GenBank/DDBJ databases">
        <title>Draft genome sequences of novel Actinobacteria.</title>
        <authorList>
            <person name="Sahin N."/>
            <person name="Ay H."/>
            <person name="Saygin H."/>
        </authorList>
    </citation>
    <scope>NUCLEOTIDE SEQUENCE [LARGE SCALE GENOMIC DNA]</scope>
    <source>
        <strain evidence="9 10">KC712</strain>
    </source>
</reference>
<dbReference type="SUPFAM" id="SSF51735">
    <property type="entry name" value="NAD(P)-binding Rossmann-fold domains"/>
    <property type="match status" value="1"/>
</dbReference>
<dbReference type="InterPro" id="IPR032821">
    <property type="entry name" value="PKS_assoc"/>
</dbReference>
<dbReference type="SUPFAM" id="SSF53901">
    <property type="entry name" value="Thiolase-like"/>
    <property type="match status" value="1"/>
</dbReference>
<dbReference type="InterPro" id="IPR013217">
    <property type="entry name" value="Methyltransf_12"/>
</dbReference>
<organism evidence="9 10">
    <name type="scientific">Nonomuraea diastatica</name>
    <dbReference type="NCBI Taxonomy" id="1848329"/>
    <lineage>
        <taxon>Bacteria</taxon>
        <taxon>Bacillati</taxon>
        <taxon>Actinomycetota</taxon>
        <taxon>Actinomycetes</taxon>
        <taxon>Streptosporangiales</taxon>
        <taxon>Streptosporangiaceae</taxon>
        <taxon>Nonomuraea</taxon>
    </lineage>
</organism>
<feature type="region of interest" description="Disordered" evidence="6">
    <location>
        <begin position="1616"/>
        <end position="1642"/>
    </location>
</feature>
<dbReference type="EMBL" id="SMKP01000234">
    <property type="protein sequence ID" value="TDD10220.1"/>
    <property type="molecule type" value="Genomic_DNA"/>
</dbReference>
<dbReference type="Pfam" id="PF16197">
    <property type="entry name" value="KAsynt_C_assoc"/>
    <property type="match status" value="1"/>
</dbReference>
<keyword evidence="4 9" id="KW-0012">Acyltransferase</keyword>
<evidence type="ECO:0000256" key="2">
    <source>
        <dbReference type="ARBA" id="ARBA00022553"/>
    </source>
</evidence>
<evidence type="ECO:0000256" key="4">
    <source>
        <dbReference type="ARBA" id="ARBA00023315"/>
    </source>
</evidence>
<dbReference type="GO" id="GO:0004312">
    <property type="term" value="F:fatty acid synthase activity"/>
    <property type="evidence" value="ECO:0007669"/>
    <property type="project" value="TreeGrafter"/>
</dbReference>
<dbReference type="InterPro" id="IPR042104">
    <property type="entry name" value="PKS_dehydratase_sf"/>
</dbReference>
<protein>
    <submittedName>
        <fullName evidence="9">Acyltransferase domain-containing protein</fullName>
    </submittedName>
</protein>
<dbReference type="Gene3D" id="3.10.129.110">
    <property type="entry name" value="Polyketide synthase dehydratase"/>
    <property type="match status" value="1"/>
</dbReference>
<feature type="region of interest" description="C-terminal hotdog fold" evidence="5">
    <location>
        <begin position="1054"/>
        <end position="1195"/>
    </location>
</feature>
<dbReference type="InterPro" id="IPR001227">
    <property type="entry name" value="Ac_transferase_dom_sf"/>
</dbReference>
<feature type="domain" description="PKS/mFAS DH" evidence="8">
    <location>
        <begin position="917"/>
        <end position="1195"/>
    </location>
</feature>
<name>A0A4R4WA96_9ACTN</name>
<accession>A0A4R4WA96</accession>
<evidence type="ECO:0000256" key="1">
    <source>
        <dbReference type="ARBA" id="ARBA00022450"/>
    </source>
</evidence>
<keyword evidence="3 9" id="KW-0808">Transferase</keyword>
<dbReference type="InterPro" id="IPR016039">
    <property type="entry name" value="Thiolase-like"/>
</dbReference>
<dbReference type="SUPFAM" id="SSF55048">
    <property type="entry name" value="Probable ACP-binding domain of malonyl-CoA ACP transacylase"/>
    <property type="match status" value="1"/>
</dbReference>
<dbReference type="PROSITE" id="PS00606">
    <property type="entry name" value="KS3_1"/>
    <property type="match status" value="1"/>
</dbReference>
<dbReference type="InterPro" id="IPR050091">
    <property type="entry name" value="PKS_NRPS_Biosynth_Enz"/>
</dbReference>
<dbReference type="PROSITE" id="PS52019">
    <property type="entry name" value="PKS_MFAS_DH"/>
    <property type="match status" value="1"/>
</dbReference>
<dbReference type="CDD" id="cd02440">
    <property type="entry name" value="AdoMet_MTases"/>
    <property type="match status" value="1"/>
</dbReference>
<dbReference type="InterPro" id="IPR016036">
    <property type="entry name" value="Malonyl_transacylase_ACP-bd"/>
</dbReference>
<dbReference type="RefSeq" id="WP_132518253.1">
    <property type="nucleotide sequence ID" value="NZ_SMKP01000234.1"/>
</dbReference>
<dbReference type="InterPro" id="IPR029063">
    <property type="entry name" value="SAM-dependent_MTases_sf"/>
</dbReference>
<feature type="region of interest" description="N-terminal hotdog fold" evidence="5">
    <location>
        <begin position="917"/>
        <end position="1040"/>
    </location>
</feature>
<evidence type="ECO:0000256" key="6">
    <source>
        <dbReference type="SAM" id="MobiDB-lite"/>
    </source>
</evidence>
<dbReference type="SUPFAM" id="SSF52151">
    <property type="entry name" value="FabD/lysophospholipase-like"/>
    <property type="match status" value="1"/>
</dbReference>
<feature type="active site" description="Proton donor; for dehydratase activity" evidence="5">
    <location>
        <position position="1112"/>
    </location>
</feature>
<dbReference type="Pfam" id="PF08242">
    <property type="entry name" value="Methyltransf_12"/>
    <property type="match status" value="1"/>
</dbReference>
<keyword evidence="2" id="KW-0597">Phosphoprotein</keyword>
<dbReference type="InterPro" id="IPR049551">
    <property type="entry name" value="PKS_DH_C"/>
</dbReference>
<dbReference type="Pfam" id="PF02801">
    <property type="entry name" value="Ketoacyl-synt_C"/>
    <property type="match status" value="1"/>
</dbReference>
<dbReference type="Gene3D" id="3.30.70.3290">
    <property type="match status" value="1"/>
</dbReference>
<dbReference type="SMART" id="SM00826">
    <property type="entry name" value="PKS_DH"/>
    <property type="match status" value="1"/>
</dbReference>
<dbReference type="FunFam" id="3.40.366.10:FF:000002">
    <property type="entry name" value="Probable polyketide synthase 2"/>
    <property type="match status" value="1"/>
</dbReference>
<dbReference type="OrthoDB" id="4537517at2"/>
<dbReference type="PROSITE" id="PS52004">
    <property type="entry name" value="KS3_2"/>
    <property type="match status" value="1"/>
</dbReference>
<dbReference type="InterPro" id="IPR036291">
    <property type="entry name" value="NAD(P)-bd_dom_sf"/>
</dbReference>
<dbReference type="Pfam" id="PF00109">
    <property type="entry name" value="ketoacyl-synt"/>
    <property type="match status" value="1"/>
</dbReference>
<dbReference type="InterPro" id="IPR049900">
    <property type="entry name" value="PKS_mFAS_DH"/>
</dbReference>
<dbReference type="Gene3D" id="3.40.50.150">
    <property type="entry name" value="Vaccinia Virus protein VP39"/>
    <property type="match status" value="1"/>
</dbReference>
<evidence type="ECO:0000256" key="3">
    <source>
        <dbReference type="ARBA" id="ARBA00022679"/>
    </source>
</evidence>
<dbReference type="GO" id="GO:0005737">
    <property type="term" value="C:cytoplasm"/>
    <property type="evidence" value="ECO:0007669"/>
    <property type="project" value="TreeGrafter"/>
</dbReference>
<dbReference type="SUPFAM" id="SSF53335">
    <property type="entry name" value="S-adenosyl-L-methionine-dependent methyltransferases"/>
    <property type="match status" value="1"/>
</dbReference>
<dbReference type="Proteomes" id="UP000294543">
    <property type="component" value="Unassembled WGS sequence"/>
</dbReference>
<dbReference type="GO" id="GO:0005886">
    <property type="term" value="C:plasma membrane"/>
    <property type="evidence" value="ECO:0007669"/>
    <property type="project" value="TreeGrafter"/>
</dbReference>